<dbReference type="Proteomes" id="UP000663881">
    <property type="component" value="Unassembled WGS sequence"/>
</dbReference>
<accession>A0A820CM58</accession>
<evidence type="ECO:0000313" key="3">
    <source>
        <dbReference type="Proteomes" id="UP000663881"/>
    </source>
</evidence>
<comment type="caution">
    <text evidence="2">The sequence shown here is derived from an EMBL/GenBank/DDBJ whole genome shotgun (WGS) entry which is preliminary data.</text>
</comment>
<keyword evidence="1" id="KW-0472">Membrane</keyword>
<evidence type="ECO:0000256" key="1">
    <source>
        <dbReference type="SAM" id="Phobius"/>
    </source>
</evidence>
<feature type="transmembrane region" description="Helical" evidence="1">
    <location>
        <begin position="58"/>
        <end position="77"/>
    </location>
</feature>
<feature type="non-terminal residue" evidence="2">
    <location>
        <position position="1"/>
    </location>
</feature>
<dbReference type="AlphaFoldDB" id="A0A820CM58"/>
<reference evidence="2" key="1">
    <citation type="submission" date="2021-02" db="EMBL/GenBank/DDBJ databases">
        <authorList>
            <person name="Nowell W R."/>
        </authorList>
    </citation>
    <scope>NUCLEOTIDE SEQUENCE</scope>
</reference>
<evidence type="ECO:0000313" key="2">
    <source>
        <dbReference type="EMBL" id="CAF4223282.1"/>
    </source>
</evidence>
<proteinExistence type="predicted"/>
<organism evidence="2 3">
    <name type="scientific">Adineta steineri</name>
    <dbReference type="NCBI Taxonomy" id="433720"/>
    <lineage>
        <taxon>Eukaryota</taxon>
        <taxon>Metazoa</taxon>
        <taxon>Spiralia</taxon>
        <taxon>Gnathifera</taxon>
        <taxon>Rotifera</taxon>
        <taxon>Eurotatoria</taxon>
        <taxon>Bdelloidea</taxon>
        <taxon>Adinetida</taxon>
        <taxon>Adinetidae</taxon>
        <taxon>Adineta</taxon>
    </lineage>
</organism>
<protein>
    <submittedName>
        <fullName evidence="2">Uncharacterized protein</fullName>
    </submittedName>
</protein>
<keyword evidence="1" id="KW-1133">Transmembrane helix</keyword>
<gene>
    <name evidence="2" type="ORF">OKA104_LOCUS42158</name>
</gene>
<dbReference type="EMBL" id="CAJOAY010010550">
    <property type="protein sequence ID" value="CAF4223282.1"/>
    <property type="molecule type" value="Genomic_DNA"/>
</dbReference>
<sequence length="88" mass="10089">ACEIVLRQIELFGNISCLQIAANADNKLFLAHSCCVQSLNNIWYDKLYPDQSKKRNRAALFIGFLSFGLLAPVFVEYRKEPKVRNKKP</sequence>
<name>A0A820CM58_9BILA</name>
<keyword evidence="1" id="KW-0812">Transmembrane</keyword>